<name>A0A428UXD8_9HYPO</name>
<keyword evidence="2" id="KW-1185">Reference proteome</keyword>
<comment type="caution">
    <text evidence="1">The sequence shown here is derived from an EMBL/GenBank/DDBJ whole genome shotgun (WGS) entry which is preliminary data.</text>
</comment>
<dbReference type="Proteomes" id="UP000288429">
    <property type="component" value="Unassembled WGS sequence"/>
</dbReference>
<reference evidence="1 2" key="1">
    <citation type="submission" date="2017-06" db="EMBL/GenBank/DDBJ databases">
        <title>Cmopartive genomic analysis of Ambrosia Fusariam Clade fungi.</title>
        <authorList>
            <person name="Stajich J.E."/>
            <person name="Carrillo J."/>
            <person name="Kijimoto T."/>
            <person name="Eskalen A."/>
            <person name="O'Donnell K."/>
            <person name="Kasson M."/>
        </authorList>
    </citation>
    <scope>NUCLEOTIDE SEQUENCE [LARGE SCALE GENOMIC DNA]</scope>
    <source>
        <strain evidence="1 2">NRRL 20438</strain>
    </source>
</reference>
<proteinExistence type="predicted"/>
<dbReference type="AlphaFoldDB" id="A0A428UXD8"/>
<protein>
    <recommendedName>
        <fullName evidence="3">Fungal N-terminal domain-containing protein</fullName>
    </recommendedName>
</protein>
<evidence type="ECO:0000313" key="1">
    <source>
        <dbReference type="EMBL" id="RSM18958.1"/>
    </source>
</evidence>
<organism evidence="1 2">
    <name type="scientific">Fusarium ambrosium</name>
    <dbReference type="NCBI Taxonomy" id="131363"/>
    <lineage>
        <taxon>Eukaryota</taxon>
        <taxon>Fungi</taxon>
        <taxon>Dikarya</taxon>
        <taxon>Ascomycota</taxon>
        <taxon>Pezizomycotina</taxon>
        <taxon>Sordariomycetes</taxon>
        <taxon>Hypocreomycetidae</taxon>
        <taxon>Hypocreales</taxon>
        <taxon>Nectriaceae</taxon>
        <taxon>Fusarium</taxon>
        <taxon>Fusarium solani species complex</taxon>
    </lineage>
</organism>
<dbReference type="PANTHER" id="PTHR38886">
    <property type="entry name" value="SESA DOMAIN-CONTAINING PROTEIN"/>
    <property type="match status" value="1"/>
</dbReference>
<dbReference type="EMBL" id="NIZV01000017">
    <property type="protein sequence ID" value="RSM18958.1"/>
    <property type="molecule type" value="Genomic_DNA"/>
</dbReference>
<sequence>MEVALTFGSLGDIIQLCQLAIQLGRAVGVGCGADGESPREYQELCEDLNFFVRILMQVVATYEKHESSTYLTGLDQASKSVVDQTASLIQDNLDHFQSRYKNSLQPGGSGKKWKDVYKKLEWSTRERERVRCLREKLRESAQRLQLLTNLAARNSARVDNAALLARVTEVLTLLSKTCASQEEMFHLIQQRNASQEHAQKLDEVSQLLVTQDKTSRGVLAVTEDALSAILQVKDLLIQVSQDVINVDMVFNSTYLRPMDPTNGIPAIIEDALGRRVPIPAEWLGVT</sequence>
<evidence type="ECO:0000313" key="2">
    <source>
        <dbReference type="Proteomes" id="UP000288429"/>
    </source>
</evidence>
<evidence type="ECO:0008006" key="3">
    <source>
        <dbReference type="Google" id="ProtNLM"/>
    </source>
</evidence>
<gene>
    <name evidence="1" type="ORF">CDV31_002281</name>
</gene>
<dbReference type="PANTHER" id="PTHR38886:SF1">
    <property type="entry name" value="NACHT-NTPASE AND P-LOOP NTPASES N-TERMINAL DOMAIN-CONTAINING PROTEIN"/>
    <property type="match status" value="1"/>
</dbReference>
<accession>A0A428UXD8</accession>